<proteinExistence type="predicted"/>
<gene>
    <name evidence="1" type="ORF">AVDCRST_MAG94-1307</name>
</gene>
<dbReference type="AlphaFoldDB" id="A0A6J4KYJ0"/>
<sequence length="53" mass="5985">METSSSTHVVFGLLATLQYKLLSYTKLHYQSYLCAYCCSLTLLSTEYQPALLS</sequence>
<protein>
    <submittedName>
        <fullName evidence="1">Uncharacterized protein</fullName>
    </submittedName>
</protein>
<name>A0A6J4KYJ0_9CYAN</name>
<dbReference type="EMBL" id="CADCTY010000451">
    <property type="protein sequence ID" value="CAA9317786.1"/>
    <property type="molecule type" value="Genomic_DNA"/>
</dbReference>
<accession>A0A6J4KYJ0</accession>
<organism evidence="1">
    <name type="scientific">uncultured Leptolyngbya sp</name>
    <dbReference type="NCBI Taxonomy" id="332963"/>
    <lineage>
        <taxon>Bacteria</taxon>
        <taxon>Bacillati</taxon>
        <taxon>Cyanobacteriota</taxon>
        <taxon>Cyanophyceae</taxon>
        <taxon>Leptolyngbyales</taxon>
        <taxon>Leptolyngbyaceae</taxon>
        <taxon>Leptolyngbya group</taxon>
        <taxon>Leptolyngbya</taxon>
        <taxon>environmental samples</taxon>
    </lineage>
</organism>
<reference evidence="1" key="1">
    <citation type="submission" date="2020-02" db="EMBL/GenBank/DDBJ databases">
        <authorList>
            <person name="Meier V. D."/>
        </authorList>
    </citation>
    <scope>NUCLEOTIDE SEQUENCE</scope>
    <source>
        <strain evidence="1">AVDCRST_MAG94</strain>
    </source>
</reference>
<evidence type="ECO:0000313" key="1">
    <source>
        <dbReference type="EMBL" id="CAA9317786.1"/>
    </source>
</evidence>